<evidence type="ECO:0000313" key="5">
    <source>
        <dbReference type="Proteomes" id="UP000000492"/>
    </source>
</evidence>
<dbReference type="Pfam" id="PF23359">
    <property type="entry name" value="Lsr2_DNA-bd"/>
    <property type="match status" value="1"/>
</dbReference>
<dbReference type="GO" id="GO:0003677">
    <property type="term" value="F:DNA binding"/>
    <property type="evidence" value="ECO:0007669"/>
    <property type="project" value="UniProtKB-KW"/>
</dbReference>
<dbReference type="Pfam" id="PF11774">
    <property type="entry name" value="Lsr2"/>
    <property type="match status" value="1"/>
</dbReference>
<dbReference type="InterPro" id="IPR036625">
    <property type="entry name" value="E3-bd_dom_sf"/>
</dbReference>
<keyword evidence="5" id="KW-1185">Reference proteome</keyword>
<dbReference type="InterPro" id="IPR024412">
    <property type="entry name" value="Lsr2_dim_dom"/>
</dbReference>
<keyword evidence="1" id="KW-0238">DNA-binding</keyword>
<accession>F8DYH4</accession>
<dbReference type="RefSeq" id="WP_013887892.1">
    <property type="nucleotide sequence ID" value="NC_015673.1"/>
</dbReference>
<dbReference type="KEGG" id="crd:CRES_0504"/>
<dbReference type="Gene3D" id="4.10.320.10">
    <property type="entry name" value="E3-binding domain"/>
    <property type="match status" value="1"/>
</dbReference>
<dbReference type="Gene3D" id="3.30.60.230">
    <property type="entry name" value="Lsr2, dimerization domain"/>
    <property type="match status" value="1"/>
</dbReference>
<protein>
    <submittedName>
        <fullName evidence="4">Multifunctional histone-like protein</fullName>
    </submittedName>
</protein>
<reference evidence="4 5" key="1">
    <citation type="journal article" date="2012" name="BMC Genomics">
        <title>Complete genome sequence, lifestyle, and multi-drug resistance of the human pathogen Corynebacterium resistens DSM 45100 isolated from blood samples of a leukemia patient.</title>
        <authorList>
            <person name="Schroder J."/>
            <person name="Maus I."/>
            <person name="Meyer K."/>
            <person name="Wordemann S."/>
            <person name="Blom J."/>
            <person name="Jaenicke S."/>
            <person name="Schneider J."/>
            <person name="Trost E."/>
            <person name="Tauch A."/>
        </authorList>
    </citation>
    <scope>NUCLEOTIDE SEQUENCE [LARGE SCALE GENOMIC DNA]</scope>
    <source>
        <strain evidence="5">DSM 45100 / JCM 12819 / CCUG 50093 / GTC 2026 / SICGH 158</strain>
    </source>
</reference>
<dbReference type="STRING" id="662755.CRES_0504"/>
<feature type="domain" description="Lsr2 dimerization" evidence="2">
    <location>
        <begin position="1"/>
        <end position="60"/>
    </location>
</feature>
<proteinExistence type="predicted"/>
<gene>
    <name evidence="4" type="primary">lsr2</name>
    <name evidence="4" type="ordered locus">CRES_0504</name>
</gene>
<evidence type="ECO:0000256" key="1">
    <source>
        <dbReference type="ARBA" id="ARBA00023125"/>
    </source>
</evidence>
<dbReference type="HOGENOM" id="CLU_139818_1_0_11"/>
<dbReference type="InterPro" id="IPR042261">
    <property type="entry name" value="Lsr2-like_dimerization"/>
</dbReference>
<dbReference type="Proteomes" id="UP000000492">
    <property type="component" value="Chromosome"/>
</dbReference>
<evidence type="ECO:0000313" key="4">
    <source>
        <dbReference type="EMBL" id="AEI08867.1"/>
    </source>
</evidence>
<dbReference type="OrthoDB" id="4113332at2"/>
<dbReference type="EMBL" id="CP002857">
    <property type="protein sequence ID" value="AEI08867.1"/>
    <property type="molecule type" value="Genomic_DNA"/>
</dbReference>
<sequence length="111" mass="12709">MARREVTQYFDDLDNTPLAEDEVLVVDFSVDGVDYTLDLSKKNADKFEAALQPFIEVARRKPRTGKRTSRPANQGLNKRIREWAKENNIPVSARGRISTDVIERFEKAQGK</sequence>
<name>F8DYH4_CORRG</name>
<dbReference type="InterPro" id="IPR055370">
    <property type="entry name" value="Lsr2_DNA-bd"/>
</dbReference>
<dbReference type="eggNOG" id="ENOG5032RKK">
    <property type="taxonomic scope" value="Bacteria"/>
</dbReference>
<organism evidence="4 5">
    <name type="scientific">Corynebacterium resistens (strain DSM 45100 / JCM 12819 / GTC 2026 / SICGH 158)</name>
    <dbReference type="NCBI Taxonomy" id="662755"/>
    <lineage>
        <taxon>Bacteria</taxon>
        <taxon>Bacillati</taxon>
        <taxon>Actinomycetota</taxon>
        <taxon>Actinomycetes</taxon>
        <taxon>Mycobacteriales</taxon>
        <taxon>Corynebacteriaceae</taxon>
        <taxon>Corynebacterium</taxon>
    </lineage>
</organism>
<evidence type="ECO:0000259" key="2">
    <source>
        <dbReference type="Pfam" id="PF11774"/>
    </source>
</evidence>
<dbReference type="AlphaFoldDB" id="F8DYH4"/>
<dbReference type="GO" id="GO:0016746">
    <property type="term" value="F:acyltransferase activity"/>
    <property type="evidence" value="ECO:0007669"/>
    <property type="project" value="InterPro"/>
</dbReference>
<feature type="domain" description="Lsr2 DNA-binding" evidence="3">
    <location>
        <begin position="75"/>
        <end position="108"/>
    </location>
</feature>
<evidence type="ECO:0000259" key="3">
    <source>
        <dbReference type="Pfam" id="PF23359"/>
    </source>
</evidence>